<dbReference type="CDD" id="cd01948">
    <property type="entry name" value="EAL"/>
    <property type="match status" value="1"/>
</dbReference>
<dbReference type="InterPro" id="IPR043128">
    <property type="entry name" value="Rev_trsase/Diguanyl_cyclase"/>
</dbReference>
<dbReference type="SMART" id="SM00091">
    <property type="entry name" value="PAS"/>
    <property type="match status" value="1"/>
</dbReference>
<dbReference type="Gene3D" id="3.20.20.450">
    <property type="entry name" value="EAL domain"/>
    <property type="match status" value="1"/>
</dbReference>
<evidence type="ECO:0000259" key="1">
    <source>
        <dbReference type="PROSITE" id="PS50113"/>
    </source>
</evidence>
<feature type="domain" description="PAC" evidence="1">
    <location>
        <begin position="166"/>
        <end position="218"/>
    </location>
</feature>
<dbReference type="SMART" id="SM00086">
    <property type="entry name" value="PAC"/>
    <property type="match status" value="1"/>
</dbReference>
<protein>
    <submittedName>
        <fullName evidence="4">GGDEF domain-containing protein</fullName>
    </submittedName>
</protein>
<dbReference type="PROSITE" id="PS50887">
    <property type="entry name" value="GGDEF"/>
    <property type="match status" value="1"/>
</dbReference>
<dbReference type="PROSITE" id="PS50113">
    <property type="entry name" value="PAC"/>
    <property type="match status" value="1"/>
</dbReference>
<dbReference type="SMART" id="SM00267">
    <property type="entry name" value="GGDEF"/>
    <property type="match status" value="1"/>
</dbReference>
<dbReference type="Gene3D" id="3.30.70.270">
    <property type="match status" value="1"/>
</dbReference>
<evidence type="ECO:0000259" key="3">
    <source>
        <dbReference type="PROSITE" id="PS50887"/>
    </source>
</evidence>
<dbReference type="Gene3D" id="3.30.450.20">
    <property type="entry name" value="PAS domain"/>
    <property type="match status" value="1"/>
</dbReference>
<dbReference type="PROSITE" id="PS50883">
    <property type="entry name" value="EAL"/>
    <property type="match status" value="1"/>
</dbReference>
<dbReference type="SUPFAM" id="SSF55785">
    <property type="entry name" value="PYP-like sensor domain (PAS domain)"/>
    <property type="match status" value="1"/>
</dbReference>
<dbReference type="PANTHER" id="PTHR44757:SF2">
    <property type="entry name" value="BIOFILM ARCHITECTURE MAINTENANCE PROTEIN MBAA"/>
    <property type="match status" value="1"/>
</dbReference>
<dbReference type="NCBIfam" id="TIGR00254">
    <property type="entry name" value="GGDEF"/>
    <property type="match status" value="1"/>
</dbReference>
<dbReference type="Proteomes" id="UP000230559">
    <property type="component" value="Unassembled WGS sequence"/>
</dbReference>
<dbReference type="InterPro" id="IPR035919">
    <property type="entry name" value="EAL_sf"/>
</dbReference>
<dbReference type="SUPFAM" id="SSF141868">
    <property type="entry name" value="EAL domain-like"/>
    <property type="match status" value="1"/>
</dbReference>
<evidence type="ECO:0000259" key="2">
    <source>
        <dbReference type="PROSITE" id="PS50883"/>
    </source>
</evidence>
<dbReference type="SUPFAM" id="SSF55073">
    <property type="entry name" value="Nucleotide cyclase"/>
    <property type="match status" value="1"/>
</dbReference>
<feature type="domain" description="GGDEF" evidence="3">
    <location>
        <begin position="246"/>
        <end position="377"/>
    </location>
</feature>
<dbReference type="GO" id="GO:0006355">
    <property type="term" value="P:regulation of DNA-templated transcription"/>
    <property type="evidence" value="ECO:0007669"/>
    <property type="project" value="InterPro"/>
</dbReference>
<dbReference type="Pfam" id="PF00989">
    <property type="entry name" value="PAS"/>
    <property type="match status" value="1"/>
</dbReference>
<dbReference type="RefSeq" id="WP_099668796.1">
    <property type="nucleotide sequence ID" value="NZ_PEDM01000010.1"/>
</dbReference>
<accession>A0A2G5RQS7</accession>
<dbReference type="NCBIfam" id="TIGR00229">
    <property type="entry name" value="sensory_box"/>
    <property type="match status" value="1"/>
</dbReference>
<dbReference type="FunFam" id="3.20.20.450:FF:000001">
    <property type="entry name" value="Cyclic di-GMP phosphodiesterase yahA"/>
    <property type="match status" value="1"/>
</dbReference>
<sequence>MNKMMQAIAVMAPNGKILGADEHFFRHFYHLDVNRELLKKFIDDAKHGRIVSYDMLKEGNEQKNVYVQATALCNKEGALQAIVVTYQHEPFIDMRLTASLSSMASEFTFILSSEGEITYVSPSARHVLKCAEEVCNHELFSFVHHDDIPMLMEKLHTIYATKEKETTVECRWRTRDGHFIWIYMHAQPLLNERNEIEHVIVVAKDITKWKCCEEALVKLKNFDSLTNIPNRFYFETYVQHMIQQQQPFALCYIDFDKIKWINDRFSYQAGDFFLQEAVRRIQQHLQREDFFARIGGDEFVIVLHEVNKETIVARMEHLLQSFVEPFRYKKHVIQSSLSVGVTFFPQDGTNLDTLLKQADQALCYAKERGKGYHFYHPQQNRKTMIEQELPLALLNNQFYLCYQPKVSLDNKAIMGVEALMRWTHPTLGAISPLEFIPIAEKNGFIFEITTWVLKEACRQVKQWQNHFPTLKLAVNLSPFLLNRKEFVTHVKSILQETQFPPHYLILEITESGLMENIETGKHILTELQQVGIQVAIDDFGTGFSSLAYIRNLPVSLLKIDRSFIRDITDNSKDATIVDTIIHLAKSLDLQVLAEGVERDEQVSLLQKMDCDFAQGFYFSQSLEAEKLLQWLEQHNQSKEALH</sequence>
<dbReference type="InterPro" id="IPR052155">
    <property type="entry name" value="Biofilm_reg_signaling"/>
</dbReference>
<dbReference type="InterPro" id="IPR001610">
    <property type="entry name" value="PAC"/>
</dbReference>
<dbReference type="AlphaFoldDB" id="A0A2G5RQS7"/>
<dbReference type="Pfam" id="PF00563">
    <property type="entry name" value="EAL"/>
    <property type="match status" value="1"/>
</dbReference>
<evidence type="ECO:0000313" key="4">
    <source>
        <dbReference type="EMBL" id="PIC05050.1"/>
    </source>
</evidence>
<dbReference type="EMBL" id="PEDM01000010">
    <property type="protein sequence ID" value="PIC05050.1"/>
    <property type="molecule type" value="Genomic_DNA"/>
</dbReference>
<dbReference type="CDD" id="cd01949">
    <property type="entry name" value="GGDEF"/>
    <property type="match status" value="1"/>
</dbReference>
<dbReference type="InterPro" id="IPR013767">
    <property type="entry name" value="PAS_fold"/>
</dbReference>
<dbReference type="SMART" id="SM00052">
    <property type="entry name" value="EAL"/>
    <property type="match status" value="1"/>
</dbReference>
<dbReference type="Pfam" id="PF00990">
    <property type="entry name" value="GGDEF"/>
    <property type="match status" value="1"/>
</dbReference>
<comment type="caution">
    <text evidence="4">The sequence shown here is derived from an EMBL/GenBank/DDBJ whole genome shotgun (WGS) entry which is preliminary data.</text>
</comment>
<reference evidence="4 5" key="1">
    <citation type="submission" date="2017-10" db="EMBL/GenBank/DDBJ databases">
        <title>Draft genome sequence of Anoxybacillus flavithermus KU2-6-11 from caldera Uzon (Russia:Kamchtka).</title>
        <authorList>
            <person name="Korzhuk A.V."/>
            <person name="Rozanov A.S."/>
            <person name="Bryanskaya A.V."/>
            <person name="Peltek S.E."/>
        </authorList>
    </citation>
    <scope>NUCLEOTIDE SEQUENCE [LARGE SCALE GENOMIC DNA]</scope>
    <source>
        <strain evidence="4 5">KU2-6_11</strain>
    </source>
</reference>
<organism evidence="4 5">
    <name type="scientific">Anoxybacillus flavithermus</name>
    <dbReference type="NCBI Taxonomy" id="33934"/>
    <lineage>
        <taxon>Bacteria</taxon>
        <taxon>Bacillati</taxon>
        <taxon>Bacillota</taxon>
        <taxon>Bacilli</taxon>
        <taxon>Bacillales</taxon>
        <taxon>Anoxybacillaceae</taxon>
        <taxon>Anoxybacillus</taxon>
    </lineage>
</organism>
<name>A0A2G5RQS7_9BACL</name>
<proteinExistence type="predicted"/>
<dbReference type="InterPro" id="IPR029787">
    <property type="entry name" value="Nucleotide_cyclase"/>
</dbReference>
<dbReference type="InterPro" id="IPR000014">
    <property type="entry name" value="PAS"/>
</dbReference>
<dbReference type="InterPro" id="IPR000160">
    <property type="entry name" value="GGDEF_dom"/>
</dbReference>
<dbReference type="CDD" id="cd00130">
    <property type="entry name" value="PAS"/>
    <property type="match status" value="1"/>
</dbReference>
<dbReference type="InterPro" id="IPR035965">
    <property type="entry name" value="PAS-like_dom_sf"/>
</dbReference>
<dbReference type="PANTHER" id="PTHR44757">
    <property type="entry name" value="DIGUANYLATE CYCLASE DGCP"/>
    <property type="match status" value="1"/>
</dbReference>
<dbReference type="InterPro" id="IPR000700">
    <property type="entry name" value="PAS-assoc_C"/>
</dbReference>
<feature type="domain" description="EAL" evidence="2">
    <location>
        <begin position="382"/>
        <end position="635"/>
    </location>
</feature>
<evidence type="ECO:0000313" key="5">
    <source>
        <dbReference type="Proteomes" id="UP000230559"/>
    </source>
</evidence>
<gene>
    <name evidence="4" type="ORF">CS060_06490</name>
</gene>
<dbReference type="InterPro" id="IPR001633">
    <property type="entry name" value="EAL_dom"/>
</dbReference>